<dbReference type="SMART" id="SM01133">
    <property type="entry name" value="DeoC"/>
    <property type="match status" value="1"/>
</dbReference>
<dbReference type="PIRSF" id="PIRSF038992">
    <property type="entry name" value="Aldolase_Ia"/>
    <property type="match status" value="1"/>
</dbReference>
<gene>
    <name evidence="2" type="ORF">AXF15_03895</name>
</gene>
<evidence type="ECO:0000256" key="1">
    <source>
        <dbReference type="PIRSR" id="PIRSR038992-1"/>
    </source>
</evidence>
<dbReference type="InterPro" id="IPR002915">
    <property type="entry name" value="DeoC/FbaB/LacD_aldolase"/>
</dbReference>
<dbReference type="PANTHER" id="PTHR47916:SF1">
    <property type="entry name" value="3-HYDROXY-5-PHOSPHONOOXYPENTANE-2,4-DIONE THIOLASE"/>
    <property type="match status" value="1"/>
</dbReference>
<dbReference type="KEGG" id="doa:AXF15_03895"/>
<name>A0A0X8JP61_9BACT</name>
<feature type="active site" description="Schiff-base intermediate with dihydroxyacetone-P" evidence="1">
    <location>
        <position position="176"/>
    </location>
</feature>
<dbReference type="AlphaFoldDB" id="A0A0X8JP61"/>
<dbReference type="Pfam" id="PF01791">
    <property type="entry name" value="DeoC"/>
    <property type="match status" value="1"/>
</dbReference>
<dbReference type="SUPFAM" id="SSF51569">
    <property type="entry name" value="Aldolase"/>
    <property type="match status" value="1"/>
</dbReference>
<accession>A0A0X8JP61</accession>
<dbReference type="RefSeq" id="WP_066603573.1">
    <property type="nucleotide sequence ID" value="NZ_CP014230.1"/>
</dbReference>
<dbReference type="Proteomes" id="UP000063964">
    <property type="component" value="Chromosome"/>
</dbReference>
<feature type="active site" description="Proton donor" evidence="1">
    <location>
        <position position="145"/>
    </location>
</feature>
<protein>
    <submittedName>
        <fullName evidence="2">Fructose-bisphosphate aldolase</fullName>
    </submittedName>
</protein>
<dbReference type="EMBL" id="CP014230">
    <property type="protein sequence ID" value="AMD92332.1"/>
    <property type="molecule type" value="Genomic_DNA"/>
</dbReference>
<dbReference type="CDD" id="cd00958">
    <property type="entry name" value="DhnA"/>
    <property type="match status" value="1"/>
</dbReference>
<dbReference type="PANTHER" id="PTHR47916">
    <property type="entry name" value="FRUCTOSE-BISPHOSPHATE ALDOLASE CLASS 1"/>
    <property type="match status" value="1"/>
</dbReference>
<dbReference type="InterPro" id="IPR050456">
    <property type="entry name" value="DeoC/FbaB_aldolase"/>
</dbReference>
<organism evidence="2 3">
    <name type="scientific">Desulfomicrobium orale DSM 12838</name>
    <dbReference type="NCBI Taxonomy" id="888061"/>
    <lineage>
        <taxon>Bacteria</taxon>
        <taxon>Pseudomonadati</taxon>
        <taxon>Thermodesulfobacteriota</taxon>
        <taxon>Desulfovibrionia</taxon>
        <taxon>Desulfovibrionales</taxon>
        <taxon>Desulfomicrobiaceae</taxon>
        <taxon>Desulfomicrobium</taxon>
    </lineage>
</organism>
<dbReference type="InterPro" id="IPR041720">
    <property type="entry name" value="FbaB-like"/>
</dbReference>
<keyword evidence="3" id="KW-1185">Reference proteome</keyword>
<dbReference type="OrthoDB" id="5915071at2"/>
<dbReference type="GO" id="GO:0004332">
    <property type="term" value="F:fructose-bisphosphate aldolase activity"/>
    <property type="evidence" value="ECO:0007669"/>
    <property type="project" value="InterPro"/>
</dbReference>
<dbReference type="InterPro" id="IPR013785">
    <property type="entry name" value="Aldolase_TIM"/>
</dbReference>
<evidence type="ECO:0000313" key="3">
    <source>
        <dbReference type="Proteomes" id="UP000063964"/>
    </source>
</evidence>
<sequence length="254" mass="26741">MIGHLRKAARLFHPESRRTVILPLDHGLSEGSIAGLEDPGEVLRAARALPIQAVVLHKGMTMAHGGEVRLDQSLVVHLSAGTRHGLPPYSKALVCSVPEALRLGADMVSMHINIGNDLEDRMLADLGACVEDAHQLGLPLLAMIYARGGQIVNETDPVLVAHSIRIGAELGADVIKVPYCGNPQSFSRAVSACPAPVVVSGGPRNGDFRVFVRALREALDAGAAGVCVGRNAFQQENPAKAMQEICALVHGGTA</sequence>
<dbReference type="NCBIfam" id="NF005556">
    <property type="entry name" value="PRK07226.1"/>
    <property type="match status" value="1"/>
</dbReference>
<reference evidence="3" key="1">
    <citation type="submission" date="2016-02" db="EMBL/GenBank/DDBJ databases">
        <authorList>
            <person name="Holder M.E."/>
            <person name="Ajami N.J."/>
            <person name="Petrosino J.F."/>
        </authorList>
    </citation>
    <scope>NUCLEOTIDE SEQUENCE [LARGE SCALE GENOMIC DNA]</scope>
    <source>
        <strain evidence="3">DSM 12838</strain>
    </source>
</reference>
<dbReference type="Gene3D" id="3.20.20.70">
    <property type="entry name" value="Aldolase class I"/>
    <property type="match status" value="1"/>
</dbReference>
<dbReference type="STRING" id="888061.AXF15_03895"/>
<evidence type="ECO:0000313" key="2">
    <source>
        <dbReference type="EMBL" id="AMD92332.1"/>
    </source>
</evidence>
<proteinExistence type="predicted"/>